<dbReference type="InterPro" id="IPR011466">
    <property type="entry name" value="DUF1572"/>
</dbReference>
<keyword evidence="2" id="KW-1185">Reference proteome</keyword>
<dbReference type="Gene3D" id="1.20.120.450">
    <property type="entry name" value="dinb family like domain"/>
    <property type="match status" value="1"/>
</dbReference>
<reference evidence="2" key="1">
    <citation type="submission" date="2016-10" db="EMBL/GenBank/DDBJ databases">
        <authorList>
            <person name="Varghese N."/>
            <person name="Submissions S."/>
        </authorList>
    </citation>
    <scope>NUCLEOTIDE SEQUENCE [LARGE SCALE GENOMIC DNA]</scope>
    <source>
        <strain evidence="2">DSM 24740</strain>
    </source>
</reference>
<evidence type="ECO:0000313" key="2">
    <source>
        <dbReference type="Proteomes" id="UP000199021"/>
    </source>
</evidence>
<name>A0A1H9IM62_9BACT</name>
<dbReference type="STRING" id="478744.SAMN05444359_11563"/>
<gene>
    <name evidence="1" type="ORF">SAMN05444359_11563</name>
</gene>
<dbReference type="AlphaFoldDB" id="A0A1H9IM62"/>
<dbReference type="Proteomes" id="UP000199021">
    <property type="component" value="Unassembled WGS sequence"/>
</dbReference>
<dbReference type="RefSeq" id="WP_090169631.1">
    <property type="nucleotide sequence ID" value="NZ_FOFB01000015.1"/>
</dbReference>
<dbReference type="SUPFAM" id="SSF109854">
    <property type="entry name" value="DinB/YfiT-like putative metalloenzymes"/>
    <property type="match status" value="1"/>
</dbReference>
<evidence type="ECO:0000313" key="1">
    <source>
        <dbReference type="EMBL" id="SEQ75821.1"/>
    </source>
</evidence>
<protein>
    <recommendedName>
        <fullName evidence="3">DUF1572 domain-containing protein</fullName>
    </recommendedName>
</protein>
<sequence length="183" mass="20940">MLASYQKQFAYYRHLGEGAMAQLTEEELFRDDAAGSNSVAVIVKHLNGNMKSRWTDFLTTDGEKEWRDRDDEFVADFNHQAELEKAWAEGWAVLEGAINGLQPEQLNTIIYIRNEGHTVAEAMNRQLAHYAYHIGQIVMLAKQMKGKDWRSLSIPKGDSKSFNRGKFAEEKGVRHFTDGLMKK</sequence>
<dbReference type="InParanoid" id="A0A1H9IM62"/>
<dbReference type="OrthoDB" id="68731at2"/>
<evidence type="ECO:0008006" key="3">
    <source>
        <dbReference type="Google" id="ProtNLM"/>
    </source>
</evidence>
<dbReference type="Pfam" id="PF07609">
    <property type="entry name" value="DUF1572"/>
    <property type="match status" value="1"/>
</dbReference>
<dbReference type="InterPro" id="IPR034660">
    <property type="entry name" value="DinB/YfiT-like"/>
</dbReference>
<accession>A0A1H9IM62</accession>
<dbReference type="EMBL" id="FOFB01000015">
    <property type="protein sequence ID" value="SEQ75821.1"/>
    <property type="molecule type" value="Genomic_DNA"/>
</dbReference>
<proteinExistence type="predicted"/>
<organism evidence="1 2">
    <name type="scientific">Neolewinella agarilytica</name>
    <dbReference type="NCBI Taxonomy" id="478744"/>
    <lineage>
        <taxon>Bacteria</taxon>
        <taxon>Pseudomonadati</taxon>
        <taxon>Bacteroidota</taxon>
        <taxon>Saprospiria</taxon>
        <taxon>Saprospirales</taxon>
        <taxon>Lewinellaceae</taxon>
        <taxon>Neolewinella</taxon>
    </lineage>
</organism>